<name>A0A5C6M2G4_9BACT</name>
<feature type="domain" description="SAF" evidence="3">
    <location>
        <begin position="11"/>
        <end position="82"/>
    </location>
</feature>
<dbReference type="RefSeq" id="WP_146303445.1">
    <property type="nucleotide sequence ID" value="NZ_VOHS01000002.1"/>
</dbReference>
<dbReference type="OrthoDB" id="9804574at2"/>
<dbReference type="AlphaFoldDB" id="A0A5C6M2G4"/>
<evidence type="ECO:0000259" key="3">
    <source>
        <dbReference type="SMART" id="SM00858"/>
    </source>
</evidence>
<dbReference type="GO" id="GO:0016829">
    <property type="term" value="F:lyase activity"/>
    <property type="evidence" value="ECO:0007669"/>
    <property type="project" value="UniProtKB-KW"/>
</dbReference>
<evidence type="ECO:0000313" key="5">
    <source>
        <dbReference type="Proteomes" id="UP000318815"/>
    </source>
</evidence>
<keyword evidence="5" id="KW-1185">Reference proteome</keyword>
<dbReference type="InterPro" id="IPR044144">
    <property type="entry name" value="SAF_UxaA/GarD"/>
</dbReference>
<dbReference type="Pfam" id="PF08666">
    <property type="entry name" value="SAF"/>
    <property type="match status" value="1"/>
</dbReference>
<comment type="caution">
    <text evidence="4">The sequence shown here is derived from an EMBL/GenBank/DDBJ whole genome shotgun (WGS) entry which is preliminary data.</text>
</comment>
<dbReference type="GO" id="GO:0019698">
    <property type="term" value="P:D-galacturonate catabolic process"/>
    <property type="evidence" value="ECO:0007669"/>
    <property type="project" value="TreeGrafter"/>
</dbReference>
<dbReference type="Proteomes" id="UP000318815">
    <property type="component" value="Unassembled WGS sequence"/>
</dbReference>
<dbReference type="InterPro" id="IPR007392">
    <property type="entry name" value="GD_AH_second"/>
</dbReference>
<dbReference type="PANTHER" id="PTHR30536:SF5">
    <property type="entry name" value="ALTRONATE DEHYDRATASE"/>
    <property type="match status" value="1"/>
</dbReference>
<dbReference type="EMBL" id="VOHS01000002">
    <property type="protein sequence ID" value="TWW01956.1"/>
    <property type="molecule type" value="Genomic_DNA"/>
</dbReference>
<dbReference type="PANTHER" id="PTHR30536">
    <property type="entry name" value="ALTRONATE/GALACTARATE DEHYDRATASE"/>
    <property type="match status" value="1"/>
</dbReference>
<evidence type="ECO:0000256" key="1">
    <source>
        <dbReference type="ARBA" id="ARBA00010986"/>
    </source>
</evidence>
<dbReference type="InterPro" id="IPR052172">
    <property type="entry name" value="UxaA_altronate/galactarate_dh"/>
</dbReference>
<dbReference type="SMART" id="SM00858">
    <property type="entry name" value="SAF"/>
    <property type="match status" value="1"/>
</dbReference>
<evidence type="ECO:0000313" key="4">
    <source>
        <dbReference type="EMBL" id="TWW01956.1"/>
    </source>
</evidence>
<keyword evidence="2" id="KW-0456">Lyase</keyword>
<evidence type="ECO:0000256" key="2">
    <source>
        <dbReference type="ARBA" id="ARBA00023239"/>
    </source>
</evidence>
<protein>
    <submittedName>
        <fullName evidence="4">Altronate dehydratase</fullName>
    </submittedName>
</protein>
<dbReference type="InterPro" id="IPR013974">
    <property type="entry name" value="SAF"/>
</dbReference>
<dbReference type="InterPro" id="IPR048332">
    <property type="entry name" value="GD_AH_C"/>
</dbReference>
<organism evidence="4 5">
    <name type="scientific">Chitinophaga pinensis</name>
    <dbReference type="NCBI Taxonomy" id="79329"/>
    <lineage>
        <taxon>Bacteria</taxon>
        <taxon>Pseudomonadati</taxon>
        <taxon>Bacteroidota</taxon>
        <taxon>Chitinophagia</taxon>
        <taxon>Chitinophagales</taxon>
        <taxon>Chitinophagaceae</taxon>
        <taxon>Chitinophaga</taxon>
    </lineage>
</organism>
<sequence length="548" mass="59117">MNTFLQIHPDDNVLVALQDLPQGTEVGFNGSTITLLKEVPAKHKFMISDIQTGDPITMYGVLVGKANAPILKGELITTVNIQHDANAFHEKEGSIEWQKPDVSKWKDRTFMGYPRKDGQVGTRNYWLVIPMVFCENRNVSVIKTAFEKGLGFAPTEVYNDQVQDLVSLYKSGDLNAIKTYKATPVTDSAKRNTVFSNIDGVKFLMHEGGCGGTRQDSDALCALLAGYIHHPNVAGATVLSLGCQHAQVSILKNALQKLNPDFDKPVLVFEQQKSASEFDMLSDAIRDTFMALIEADKQPRQPSPLSKLVIGLECGGSDGFSGISANPAVGHTSDLIVALGGASILSEFPELCGVEQELINRCVEKDTSDKFIRIMRAYESQAESVGSGFYMNPSPGNIKDGLITDAIKSAGAAKKGGISPVVDVLDYTEYVTKPGLNLLCTPGNDVESTSAEVGSGANIVLFTTGLGTPTGNPIAPVLKLATNTKLAKRMPDIIDINTGTIISGEKSIEEMGEEILEYVIQTASGEVKTKAELLNQDDFIPWKRGVSL</sequence>
<dbReference type="CDD" id="cd11613">
    <property type="entry name" value="SAF_AH_GD"/>
    <property type="match status" value="1"/>
</dbReference>
<gene>
    <name evidence="4" type="ORF">FEF09_02115</name>
</gene>
<dbReference type="Pfam" id="PF20629">
    <property type="entry name" value="GD_AH_C"/>
    <property type="match status" value="1"/>
</dbReference>
<dbReference type="Gene3D" id="2.30.130.110">
    <property type="match status" value="1"/>
</dbReference>
<dbReference type="Pfam" id="PF04295">
    <property type="entry name" value="GD_AH_second"/>
    <property type="match status" value="1"/>
</dbReference>
<reference evidence="4 5" key="1">
    <citation type="submission" date="2019-08" db="EMBL/GenBank/DDBJ databases">
        <title>Whole genome sequencing of chitin degrading bacteria Chitinophaga pinensis YS16.</title>
        <authorList>
            <person name="Singh R.P."/>
            <person name="Manchanda G."/>
            <person name="Maurya I.K."/>
            <person name="Joshi N.K."/>
            <person name="Srivastava A.K."/>
        </authorList>
    </citation>
    <scope>NUCLEOTIDE SEQUENCE [LARGE SCALE GENOMIC DNA]</scope>
    <source>
        <strain evidence="4 5">YS-16</strain>
    </source>
</reference>
<accession>A0A5C6M2G4</accession>
<proteinExistence type="inferred from homology"/>
<comment type="similarity">
    <text evidence="1">Belongs to the UxaA family.</text>
</comment>